<evidence type="ECO:0000313" key="2">
    <source>
        <dbReference type="Proteomes" id="UP000198862"/>
    </source>
</evidence>
<proteinExistence type="predicted"/>
<dbReference type="Proteomes" id="UP000198862">
    <property type="component" value="Unassembled WGS sequence"/>
</dbReference>
<gene>
    <name evidence="1" type="ORF">SAMN02745724_03455</name>
</gene>
<keyword evidence="2" id="KW-1185">Reference proteome</keyword>
<reference evidence="1 2" key="1">
    <citation type="submission" date="2016-10" db="EMBL/GenBank/DDBJ databases">
        <authorList>
            <person name="de Groot N.N."/>
        </authorList>
    </citation>
    <scope>NUCLEOTIDE SEQUENCE [LARGE SCALE GENOMIC DNA]</scope>
    <source>
        <strain evidence="1 2">DSM 6059</strain>
    </source>
</reference>
<dbReference type="Gene3D" id="1.10.287.470">
    <property type="entry name" value="Helix hairpin bin"/>
    <property type="match status" value="1"/>
</dbReference>
<dbReference type="PANTHER" id="PTHR30469:SF15">
    <property type="entry name" value="HLYD FAMILY OF SECRETION PROTEINS"/>
    <property type="match status" value="1"/>
</dbReference>
<dbReference type="Gene3D" id="2.40.50.100">
    <property type="match status" value="1"/>
</dbReference>
<dbReference type="GO" id="GO:0015562">
    <property type="term" value="F:efflux transmembrane transporter activity"/>
    <property type="evidence" value="ECO:0007669"/>
    <property type="project" value="TreeGrafter"/>
</dbReference>
<dbReference type="RefSeq" id="WP_091987149.1">
    <property type="nucleotide sequence ID" value="NZ_FOLO01000032.1"/>
</dbReference>
<name>A0A1I1PI15_9GAMM</name>
<sequence>MAYVTKFITHLKVRQSIAFLISLFILLIVIDELAAQDFSQSPKAPIKKVFTASIIKAQPVDKMPKIQLLAMVEPIKESQITAQVSGKVTQISDDLRLGRSLRENKPLLVIEPFAYQVALAQAKADLLEAKVELKKTSIHFNQNSLAVNLANAKFELAQTQFNYAQEQLKQTNIVLPYAAEITEIKAYLGEYITPGQELITVLPKENKQISVRVNEQDFAHLAELTINQVIVLSSLDKKQHWQSRILAISQHSENLQRSVYLELLKPTANESANEPLYGQHIYAMFPIKGWKKTMSLPESVLTLQGKIWWFDTENKIFTTQLNDYVLANNKIYFPEQKSKVNDAVLYPLPSLSQGLHIHPILLDGSNL</sequence>
<dbReference type="AlphaFoldDB" id="A0A1I1PI15"/>
<dbReference type="PANTHER" id="PTHR30469">
    <property type="entry name" value="MULTIDRUG RESISTANCE PROTEIN MDTA"/>
    <property type="match status" value="1"/>
</dbReference>
<protein>
    <submittedName>
        <fullName evidence="1">Multidrug efflux pump subunit AcrA (Membrane-fusion protein)</fullName>
    </submittedName>
</protein>
<organism evidence="1 2">
    <name type="scientific">Pseudoalteromonas denitrificans DSM 6059</name>
    <dbReference type="NCBI Taxonomy" id="1123010"/>
    <lineage>
        <taxon>Bacteria</taxon>
        <taxon>Pseudomonadati</taxon>
        <taxon>Pseudomonadota</taxon>
        <taxon>Gammaproteobacteria</taxon>
        <taxon>Alteromonadales</taxon>
        <taxon>Pseudoalteromonadaceae</taxon>
        <taxon>Pseudoalteromonas</taxon>
    </lineage>
</organism>
<dbReference type="EMBL" id="FOLO01000032">
    <property type="protein sequence ID" value="SFD09445.1"/>
    <property type="molecule type" value="Genomic_DNA"/>
</dbReference>
<dbReference type="STRING" id="1123010.SAMN02745724_03455"/>
<dbReference type="GO" id="GO:1990281">
    <property type="term" value="C:efflux pump complex"/>
    <property type="evidence" value="ECO:0007669"/>
    <property type="project" value="TreeGrafter"/>
</dbReference>
<dbReference type="SUPFAM" id="SSF111369">
    <property type="entry name" value="HlyD-like secretion proteins"/>
    <property type="match status" value="1"/>
</dbReference>
<dbReference type="Gene3D" id="2.40.30.170">
    <property type="match status" value="1"/>
</dbReference>
<evidence type="ECO:0000313" key="1">
    <source>
        <dbReference type="EMBL" id="SFD09445.1"/>
    </source>
</evidence>
<accession>A0A1I1PI15</accession>